<keyword evidence="7" id="KW-1185">Reference proteome</keyword>
<keyword evidence="4" id="KW-0012">Acyltransferase</keyword>
<dbReference type="AlphaFoldDB" id="A0A7E4ZSG3"/>
<proteinExistence type="inferred from homology"/>
<feature type="domain" description="Histone acetyl transferase HAT1 N-terminal" evidence="6">
    <location>
        <begin position="14"/>
        <end position="175"/>
    </location>
</feature>
<dbReference type="SUPFAM" id="SSF55729">
    <property type="entry name" value="Acyl-CoA N-acyltransferases (Nat)"/>
    <property type="match status" value="1"/>
</dbReference>
<dbReference type="InterPro" id="IPR019467">
    <property type="entry name" value="Hat1_N"/>
</dbReference>
<dbReference type="Pfam" id="PF10394">
    <property type="entry name" value="Hat1_N"/>
    <property type="match status" value="1"/>
</dbReference>
<evidence type="ECO:0000313" key="7">
    <source>
        <dbReference type="Proteomes" id="UP000492821"/>
    </source>
</evidence>
<evidence type="ECO:0000256" key="3">
    <source>
        <dbReference type="ARBA" id="ARBA00022679"/>
    </source>
</evidence>
<evidence type="ECO:0000259" key="6">
    <source>
        <dbReference type="Pfam" id="PF10394"/>
    </source>
</evidence>
<dbReference type="InterPro" id="IPR017380">
    <property type="entry name" value="Hist_AcTrfase_B-typ_cat-su"/>
</dbReference>
<dbReference type="GO" id="GO:0000781">
    <property type="term" value="C:chromosome, telomeric region"/>
    <property type="evidence" value="ECO:0007669"/>
    <property type="project" value="GOC"/>
</dbReference>
<dbReference type="GO" id="GO:0005634">
    <property type="term" value="C:nucleus"/>
    <property type="evidence" value="ECO:0007669"/>
    <property type="project" value="InterPro"/>
</dbReference>
<dbReference type="GO" id="GO:0031509">
    <property type="term" value="P:subtelomeric heterochromatin formation"/>
    <property type="evidence" value="ECO:0007669"/>
    <property type="project" value="InterPro"/>
</dbReference>
<dbReference type="GO" id="GO:0004402">
    <property type="term" value="F:histone acetyltransferase activity"/>
    <property type="evidence" value="ECO:0007669"/>
    <property type="project" value="InterPro"/>
</dbReference>
<sequence>MMHEIDVTTDSNDWTADGLKVIKLKFISDQSEINSDGPLYPIEYAYQQFGDGEAICGYRDLSIVLCFTEATMFPHIILNHRGTCTNGDVPVDDVPALLNEHLVYDQRECLTNRNLFEAELESQASFQPPGTEVSTFMRHSDPDKGYALFRIEGELSEKAKCLVERCQSILFFFIEGVKYTDSDDPKFIYYILYETYHKPGTTGRQYRIMAYLSLYKYYSHPDKWRLRGAHTFVFPQFRSGGVCSKLLHAVNLDVKNIANIYDVTLETPAPELVLARDYATTLEVISMPEFAKAKIMEPVTKEKKELLRTTWKMYNKQAVRVIDILQYAVARSQSKEAVDNFKTKLATRIRKPFERQDKDYRRMLQGLDPSDMATVTSNNADGLDADVVEKLVGYAIEDYTKTLARLNQHSREFQNWLA</sequence>
<dbReference type="WBParaSite" id="Pan_g1448.t1">
    <property type="protein sequence ID" value="Pan_g1448.t1"/>
    <property type="gene ID" value="Pan_g1448"/>
</dbReference>
<evidence type="ECO:0000256" key="5">
    <source>
        <dbReference type="ARBA" id="ARBA00048017"/>
    </source>
</evidence>
<evidence type="ECO:0000313" key="8">
    <source>
        <dbReference type="WBParaSite" id="Pan_g1448.t1"/>
    </source>
</evidence>
<dbReference type="InterPro" id="IPR037113">
    <property type="entry name" value="Hat1_N_sf"/>
</dbReference>
<keyword evidence="3" id="KW-0808">Transferase</keyword>
<dbReference type="Proteomes" id="UP000492821">
    <property type="component" value="Unassembled WGS sequence"/>
</dbReference>
<accession>A0A7E4ZSG3</accession>
<comment type="catalytic activity">
    <reaction evidence="5">
        <text>L-lysyl-[protein] + acetyl-CoA = N(6)-acetyl-L-lysyl-[protein] + CoA + H(+)</text>
        <dbReference type="Rhea" id="RHEA:45948"/>
        <dbReference type="Rhea" id="RHEA-COMP:9752"/>
        <dbReference type="Rhea" id="RHEA-COMP:10731"/>
        <dbReference type="ChEBI" id="CHEBI:15378"/>
        <dbReference type="ChEBI" id="CHEBI:29969"/>
        <dbReference type="ChEBI" id="CHEBI:57287"/>
        <dbReference type="ChEBI" id="CHEBI:57288"/>
        <dbReference type="ChEBI" id="CHEBI:61930"/>
        <dbReference type="EC" id="2.3.1.48"/>
    </reaction>
</comment>
<dbReference type="Gene3D" id="3.40.630.30">
    <property type="match status" value="1"/>
</dbReference>
<comment type="similarity">
    <text evidence="1">Belongs to the HAT1 family.</text>
</comment>
<reference evidence="7" key="1">
    <citation type="journal article" date="2013" name="Genetics">
        <title>The draft genome and transcriptome of Panagrellus redivivus are shaped by the harsh demands of a free-living lifestyle.</title>
        <authorList>
            <person name="Srinivasan J."/>
            <person name="Dillman A.R."/>
            <person name="Macchietto M.G."/>
            <person name="Heikkinen L."/>
            <person name="Lakso M."/>
            <person name="Fracchia K.M."/>
            <person name="Antoshechkin I."/>
            <person name="Mortazavi A."/>
            <person name="Wong G."/>
            <person name="Sternberg P.W."/>
        </authorList>
    </citation>
    <scope>NUCLEOTIDE SEQUENCE [LARGE SCALE GENOMIC DNA]</scope>
    <source>
        <strain evidence="7">MT8872</strain>
    </source>
</reference>
<evidence type="ECO:0000256" key="2">
    <source>
        <dbReference type="ARBA" id="ARBA00013184"/>
    </source>
</evidence>
<dbReference type="InterPro" id="IPR016181">
    <property type="entry name" value="Acyl_CoA_acyltransferase"/>
</dbReference>
<protein>
    <recommendedName>
        <fullName evidence="2">histone acetyltransferase</fullName>
        <ecNumber evidence="2">2.3.1.48</ecNumber>
    </recommendedName>
</protein>
<dbReference type="Gene3D" id="3.90.360.10">
    <property type="entry name" value="Histone acetyl transferase 1 (HAT1), N-terminal domain"/>
    <property type="match status" value="1"/>
</dbReference>
<evidence type="ECO:0000256" key="4">
    <source>
        <dbReference type="ARBA" id="ARBA00023315"/>
    </source>
</evidence>
<dbReference type="EC" id="2.3.1.48" evidence="2"/>
<organism evidence="7 8">
    <name type="scientific">Panagrellus redivivus</name>
    <name type="common">Microworm</name>
    <dbReference type="NCBI Taxonomy" id="6233"/>
    <lineage>
        <taxon>Eukaryota</taxon>
        <taxon>Metazoa</taxon>
        <taxon>Ecdysozoa</taxon>
        <taxon>Nematoda</taxon>
        <taxon>Chromadorea</taxon>
        <taxon>Rhabditida</taxon>
        <taxon>Tylenchina</taxon>
        <taxon>Panagrolaimomorpha</taxon>
        <taxon>Panagrolaimoidea</taxon>
        <taxon>Panagrolaimidae</taxon>
        <taxon>Panagrellus</taxon>
    </lineage>
</organism>
<evidence type="ECO:0000256" key="1">
    <source>
        <dbReference type="ARBA" id="ARBA00010543"/>
    </source>
</evidence>
<reference evidence="8" key="2">
    <citation type="submission" date="2020-10" db="UniProtKB">
        <authorList>
            <consortium name="WormBaseParasite"/>
        </authorList>
    </citation>
    <scope>IDENTIFICATION</scope>
</reference>
<name>A0A7E4ZSG3_PANRE</name>
<dbReference type="PANTHER" id="PTHR12046">
    <property type="entry name" value="HISTONE ACETYLTRANSFERASE TYPE B CATALYTIC SUBUNIT"/>
    <property type="match status" value="1"/>
</dbReference>